<accession>A0A242MXQ6</accession>
<evidence type="ECO:0000256" key="1">
    <source>
        <dbReference type="ARBA" id="ARBA00004141"/>
    </source>
</evidence>
<feature type="transmembrane region" description="Helical" evidence="6">
    <location>
        <begin position="302"/>
        <end position="322"/>
    </location>
</feature>
<evidence type="ECO:0000256" key="5">
    <source>
        <dbReference type="ARBA" id="ARBA00023136"/>
    </source>
</evidence>
<comment type="subcellular location">
    <subcellularLocation>
        <location evidence="1">Membrane</location>
        <topology evidence="1">Multi-pass membrane protein</topology>
    </subcellularLocation>
</comment>
<sequence length="450" mass="48765">MRFSIQYVLGKRQLMISASQADTIPTPSANEEMLQQRAVSKTAWRLLPVLTLAFIFNYIDRTSVGFAALTMNADLGLSATEFGWGAGILFAGYCVLEVPSNLMLYRFGARRWLARIMITWGLAAAATALAVGPKSFYFARFVLGVAEAGFFPGVTFYLACWFPAKYRTRMLAWFMVGVPISSVISGPLSGLLLNMNGTLGLAGWQWMFIMQGLPATVIGVVVLLMLRDNPTQATWLSNDERYALIGMLASERREKEHKHFGAALKDPRVLILTAIQFGFVMGSYGIGIWLPTILKSHGLTVSAISLVSSVPYIFATLAMLTWARRVDRSGKKILNLLLTCVLGAAGMICAALLHTFWPALVGITVAVIGVTTARAVFWSIPTRFLTGAAAAGGFAFINSVGTFGGFAGPFMMGWLKDLTGSFSAGILGMAAMLLISTLLTGSLMYFVKDE</sequence>
<dbReference type="EMBL" id="NBTZ01000041">
    <property type="protein sequence ID" value="OTP76175.1"/>
    <property type="molecule type" value="Genomic_DNA"/>
</dbReference>
<dbReference type="GO" id="GO:0022857">
    <property type="term" value="F:transmembrane transporter activity"/>
    <property type="evidence" value="ECO:0007669"/>
    <property type="project" value="InterPro"/>
</dbReference>
<dbReference type="Pfam" id="PF07690">
    <property type="entry name" value="MFS_1"/>
    <property type="match status" value="1"/>
</dbReference>
<organism evidence="8 9">
    <name type="scientific">Caballeronia sordidicola</name>
    <name type="common">Burkholderia sordidicola</name>
    <dbReference type="NCBI Taxonomy" id="196367"/>
    <lineage>
        <taxon>Bacteria</taxon>
        <taxon>Pseudomonadati</taxon>
        <taxon>Pseudomonadota</taxon>
        <taxon>Betaproteobacteria</taxon>
        <taxon>Burkholderiales</taxon>
        <taxon>Burkholderiaceae</taxon>
        <taxon>Caballeronia</taxon>
    </lineage>
</organism>
<evidence type="ECO:0000256" key="4">
    <source>
        <dbReference type="ARBA" id="ARBA00022989"/>
    </source>
</evidence>
<feature type="transmembrane region" description="Helical" evidence="6">
    <location>
        <begin position="137"/>
        <end position="159"/>
    </location>
</feature>
<feature type="transmembrane region" description="Helical" evidence="6">
    <location>
        <begin position="334"/>
        <end position="353"/>
    </location>
</feature>
<feature type="transmembrane region" description="Helical" evidence="6">
    <location>
        <begin position="269"/>
        <end position="290"/>
    </location>
</feature>
<dbReference type="GO" id="GO:0016020">
    <property type="term" value="C:membrane"/>
    <property type="evidence" value="ECO:0007669"/>
    <property type="project" value="UniProtKB-SubCell"/>
</dbReference>
<keyword evidence="5 6" id="KW-0472">Membrane</keyword>
<feature type="transmembrane region" description="Helical" evidence="6">
    <location>
        <begin position="42"/>
        <end position="59"/>
    </location>
</feature>
<dbReference type="Proteomes" id="UP000195221">
    <property type="component" value="Unassembled WGS sequence"/>
</dbReference>
<evidence type="ECO:0000313" key="8">
    <source>
        <dbReference type="EMBL" id="OTP76175.1"/>
    </source>
</evidence>
<name>A0A242MXQ6_CABSO</name>
<evidence type="ECO:0000256" key="2">
    <source>
        <dbReference type="ARBA" id="ARBA00022448"/>
    </source>
</evidence>
<feature type="domain" description="Major facilitator superfamily (MFS) profile" evidence="7">
    <location>
        <begin position="46"/>
        <end position="448"/>
    </location>
</feature>
<evidence type="ECO:0000256" key="6">
    <source>
        <dbReference type="SAM" id="Phobius"/>
    </source>
</evidence>
<dbReference type="InterPro" id="IPR036259">
    <property type="entry name" value="MFS_trans_sf"/>
</dbReference>
<keyword evidence="3 6" id="KW-0812">Transmembrane</keyword>
<feature type="transmembrane region" description="Helical" evidence="6">
    <location>
        <begin position="112"/>
        <end position="131"/>
    </location>
</feature>
<reference evidence="8 9" key="1">
    <citation type="submission" date="2017-03" db="EMBL/GenBank/DDBJ databases">
        <title>Genome analysis of strain PAMC 26577.</title>
        <authorList>
            <person name="Oh H.-M."/>
            <person name="Yang J.-A."/>
        </authorList>
    </citation>
    <scope>NUCLEOTIDE SEQUENCE [LARGE SCALE GENOMIC DNA]</scope>
    <source>
        <strain evidence="8 9">PAMC 26577</strain>
    </source>
</reference>
<comment type="caution">
    <text evidence="8">The sequence shown here is derived from an EMBL/GenBank/DDBJ whole genome shotgun (WGS) entry which is preliminary data.</text>
</comment>
<gene>
    <name evidence="8" type="ORF">PAMC26577_11790</name>
</gene>
<dbReference type="CDD" id="cd17319">
    <property type="entry name" value="MFS_ExuT_GudP_like"/>
    <property type="match status" value="1"/>
</dbReference>
<feature type="transmembrane region" description="Helical" evidence="6">
    <location>
        <begin position="359"/>
        <end position="377"/>
    </location>
</feature>
<protein>
    <submittedName>
        <fullName evidence="8">Nitrate/nitrite transporter</fullName>
    </submittedName>
</protein>
<dbReference type="AlphaFoldDB" id="A0A242MXQ6"/>
<dbReference type="FunFam" id="1.20.1250.20:FF:000018">
    <property type="entry name" value="MFS transporter permease"/>
    <property type="match status" value="1"/>
</dbReference>
<dbReference type="Gene3D" id="1.20.1250.20">
    <property type="entry name" value="MFS general substrate transporter like domains"/>
    <property type="match status" value="2"/>
</dbReference>
<feature type="transmembrane region" description="Helical" evidence="6">
    <location>
        <begin position="204"/>
        <end position="226"/>
    </location>
</feature>
<feature type="transmembrane region" description="Helical" evidence="6">
    <location>
        <begin position="426"/>
        <end position="447"/>
    </location>
</feature>
<dbReference type="SUPFAM" id="SSF103473">
    <property type="entry name" value="MFS general substrate transporter"/>
    <property type="match status" value="1"/>
</dbReference>
<keyword evidence="4 6" id="KW-1133">Transmembrane helix</keyword>
<dbReference type="PROSITE" id="PS50850">
    <property type="entry name" value="MFS"/>
    <property type="match status" value="1"/>
</dbReference>
<feature type="transmembrane region" description="Helical" evidence="6">
    <location>
        <begin position="384"/>
        <end position="406"/>
    </location>
</feature>
<feature type="transmembrane region" description="Helical" evidence="6">
    <location>
        <begin position="171"/>
        <end position="192"/>
    </location>
</feature>
<dbReference type="InterPro" id="IPR011701">
    <property type="entry name" value="MFS"/>
</dbReference>
<keyword evidence="2" id="KW-0813">Transport</keyword>
<dbReference type="PANTHER" id="PTHR43791:SF36">
    <property type="entry name" value="TRANSPORTER, PUTATIVE (AFU_ORTHOLOGUE AFUA_6G08340)-RELATED"/>
    <property type="match status" value="1"/>
</dbReference>
<feature type="transmembrane region" description="Helical" evidence="6">
    <location>
        <begin position="82"/>
        <end position="105"/>
    </location>
</feature>
<evidence type="ECO:0000313" key="9">
    <source>
        <dbReference type="Proteomes" id="UP000195221"/>
    </source>
</evidence>
<proteinExistence type="predicted"/>
<evidence type="ECO:0000256" key="3">
    <source>
        <dbReference type="ARBA" id="ARBA00022692"/>
    </source>
</evidence>
<dbReference type="InterPro" id="IPR020846">
    <property type="entry name" value="MFS_dom"/>
</dbReference>
<evidence type="ECO:0000259" key="7">
    <source>
        <dbReference type="PROSITE" id="PS50850"/>
    </source>
</evidence>
<dbReference type="PANTHER" id="PTHR43791">
    <property type="entry name" value="PERMEASE-RELATED"/>
    <property type="match status" value="1"/>
</dbReference>